<accession>A0A0W8FMK6</accession>
<organism evidence="1">
    <name type="scientific">hydrocarbon metagenome</name>
    <dbReference type="NCBI Taxonomy" id="938273"/>
    <lineage>
        <taxon>unclassified sequences</taxon>
        <taxon>metagenomes</taxon>
        <taxon>ecological metagenomes</taxon>
    </lineage>
</organism>
<sequence length="77" mass="9056">MEILPATYFKKLTGTNGIWECRIKYASNIYRIFCFFGTHSVVILTHGLIKKTQKTPKQEIERAESYKKDFLNRRGII</sequence>
<protein>
    <recommendedName>
        <fullName evidence="2">Phage-related</fullName>
    </recommendedName>
</protein>
<dbReference type="InterPro" id="IPR009241">
    <property type="entry name" value="HigB-like"/>
</dbReference>
<dbReference type="Pfam" id="PF05973">
    <property type="entry name" value="Gp49"/>
    <property type="match status" value="1"/>
</dbReference>
<evidence type="ECO:0000313" key="1">
    <source>
        <dbReference type="EMBL" id="KUG22154.1"/>
    </source>
</evidence>
<name>A0A0W8FMK6_9ZZZZ</name>
<proteinExistence type="predicted"/>
<comment type="caution">
    <text evidence="1">The sequence shown here is derived from an EMBL/GenBank/DDBJ whole genome shotgun (WGS) entry which is preliminary data.</text>
</comment>
<dbReference type="AlphaFoldDB" id="A0A0W8FMK6"/>
<gene>
    <name evidence="1" type="ORF">ASZ90_008078</name>
</gene>
<reference evidence="1" key="1">
    <citation type="journal article" date="2015" name="Proc. Natl. Acad. Sci. U.S.A.">
        <title>Networks of energetic and metabolic interactions define dynamics in microbial communities.</title>
        <authorList>
            <person name="Embree M."/>
            <person name="Liu J.K."/>
            <person name="Al-Bassam M.M."/>
            <person name="Zengler K."/>
        </authorList>
    </citation>
    <scope>NUCLEOTIDE SEQUENCE</scope>
</reference>
<dbReference type="EMBL" id="LNQE01000984">
    <property type="protein sequence ID" value="KUG22154.1"/>
    <property type="molecule type" value="Genomic_DNA"/>
</dbReference>
<evidence type="ECO:0008006" key="2">
    <source>
        <dbReference type="Google" id="ProtNLM"/>
    </source>
</evidence>